<gene>
    <name evidence="1" type="ORF">CONPUDRAFT_137048</name>
</gene>
<dbReference type="Proteomes" id="UP000053558">
    <property type="component" value="Unassembled WGS sequence"/>
</dbReference>
<sequence length="95" mass="10562">MRAVETIGQSLVEIVFRHRREIMGYSTAKARTGENIPRVIAPARKAAMDDVNGNVLDMGACQRNILDQRGCWLPCQLAGPEKSCLCPRGQHKLSR</sequence>
<evidence type="ECO:0000313" key="1">
    <source>
        <dbReference type="EMBL" id="EIW80914.1"/>
    </source>
</evidence>
<keyword evidence="2" id="KW-1185">Reference proteome</keyword>
<dbReference type="GeneID" id="19200974"/>
<proteinExistence type="predicted"/>
<accession>A0A5M3MQC3</accession>
<name>A0A5M3MQC3_CONPW</name>
<dbReference type="AlphaFoldDB" id="A0A5M3MQC3"/>
<organism evidence="1 2">
    <name type="scientific">Coniophora puteana (strain RWD-64-598)</name>
    <name type="common">Brown rot fungus</name>
    <dbReference type="NCBI Taxonomy" id="741705"/>
    <lineage>
        <taxon>Eukaryota</taxon>
        <taxon>Fungi</taxon>
        <taxon>Dikarya</taxon>
        <taxon>Basidiomycota</taxon>
        <taxon>Agaricomycotina</taxon>
        <taxon>Agaricomycetes</taxon>
        <taxon>Agaricomycetidae</taxon>
        <taxon>Boletales</taxon>
        <taxon>Coniophorineae</taxon>
        <taxon>Coniophoraceae</taxon>
        <taxon>Coniophora</taxon>
    </lineage>
</organism>
<evidence type="ECO:0000313" key="2">
    <source>
        <dbReference type="Proteomes" id="UP000053558"/>
    </source>
</evidence>
<dbReference type="RefSeq" id="XP_007768370.1">
    <property type="nucleotide sequence ID" value="XM_007770180.1"/>
</dbReference>
<comment type="caution">
    <text evidence="1">The sequence shown here is derived from an EMBL/GenBank/DDBJ whole genome shotgun (WGS) entry which is preliminary data.</text>
</comment>
<dbReference type="KEGG" id="cput:CONPUDRAFT_137048"/>
<reference evidence="2" key="1">
    <citation type="journal article" date="2012" name="Science">
        <title>The Paleozoic origin of enzymatic lignin decomposition reconstructed from 31 fungal genomes.</title>
        <authorList>
            <person name="Floudas D."/>
            <person name="Binder M."/>
            <person name="Riley R."/>
            <person name="Barry K."/>
            <person name="Blanchette R.A."/>
            <person name="Henrissat B."/>
            <person name="Martinez A.T."/>
            <person name="Otillar R."/>
            <person name="Spatafora J.W."/>
            <person name="Yadav J.S."/>
            <person name="Aerts A."/>
            <person name="Benoit I."/>
            <person name="Boyd A."/>
            <person name="Carlson A."/>
            <person name="Copeland A."/>
            <person name="Coutinho P.M."/>
            <person name="de Vries R.P."/>
            <person name="Ferreira P."/>
            <person name="Findley K."/>
            <person name="Foster B."/>
            <person name="Gaskell J."/>
            <person name="Glotzer D."/>
            <person name="Gorecki P."/>
            <person name="Heitman J."/>
            <person name="Hesse C."/>
            <person name="Hori C."/>
            <person name="Igarashi K."/>
            <person name="Jurgens J.A."/>
            <person name="Kallen N."/>
            <person name="Kersten P."/>
            <person name="Kohler A."/>
            <person name="Kuees U."/>
            <person name="Kumar T.K.A."/>
            <person name="Kuo A."/>
            <person name="LaButti K."/>
            <person name="Larrondo L.F."/>
            <person name="Lindquist E."/>
            <person name="Ling A."/>
            <person name="Lombard V."/>
            <person name="Lucas S."/>
            <person name="Lundell T."/>
            <person name="Martin R."/>
            <person name="McLaughlin D.J."/>
            <person name="Morgenstern I."/>
            <person name="Morin E."/>
            <person name="Murat C."/>
            <person name="Nagy L.G."/>
            <person name="Nolan M."/>
            <person name="Ohm R.A."/>
            <person name="Patyshakuliyeva A."/>
            <person name="Rokas A."/>
            <person name="Ruiz-Duenas F.J."/>
            <person name="Sabat G."/>
            <person name="Salamov A."/>
            <person name="Samejima M."/>
            <person name="Schmutz J."/>
            <person name="Slot J.C."/>
            <person name="St John F."/>
            <person name="Stenlid J."/>
            <person name="Sun H."/>
            <person name="Sun S."/>
            <person name="Syed K."/>
            <person name="Tsang A."/>
            <person name="Wiebenga A."/>
            <person name="Young D."/>
            <person name="Pisabarro A."/>
            <person name="Eastwood D.C."/>
            <person name="Martin F."/>
            <person name="Cullen D."/>
            <person name="Grigoriev I.V."/>
            <person name="Hibbett D.S."/>
        </authorList>
    </citation>
    <scope>NUCLEOTIDE SEQUENCE [LARGE SCALE GENOMIC DNA]</scope>
    <source>
        <strain evidence="2">RWD-64-598 SS2</strain>
    </source>
</reference>
<dbReference type="EMBL" id="JH711578">
    <property type="protein sequence ID" value="EIW80914.1"/>
    <property type="molecule type" value="Genomic_DNA"/>
</dbReference>
<protein>
    <submittedName>
        <fullName evidence="1">Uncharacterized protein</fullName>
    </submittedName>
</protein>